<dbReference type="GeneID" id="93880198"/>
<proteinExistence type="predicted"/>
<dbReference type="RefSeq" id="WP_010341185.1">
    <property type="nucleotide sequence ID" value="NZ_CP132343.1"/>
</dbReference>
<dbReference type="AlphaFoldDB" id="A0A2P5Z114"/>
<evidence type="ECO:0000313" key="2">
    <source>
        <dbReference type="Proteomes" id="UP000247346"/>
    </source>
</evidence>
<dbReference type="OrthoDB" id="34246at2"/>
<organism evidence="1 2">
    <name type="scientific">Xanthomonas sacchari</name>
    <dbReference type="NCBI Taxonomy" id="56458"/>
    <lineage>
        <taxon>Bacteria</taxon>
        <taxon>Pseudomonadati</taxon>
        <taxon>Pseudomonadota</taxon>
        <taxon>Gammaproteobacteria</taxon>
        <taxon>Lysobacterales</taxon>
        <taxon>Lysobacteraceae</taxon>
        <taxon>Xanthomonas</taxon>
    </lineage>
</organism>
<sequence length="251" mass="27348">MSCTFLVAPDFAPEYFGGWYLLSTVLQRRAGIGLRLLMPADAAEQRQLLDDSVVDLVYASPFDASALIRDRGYLPLVRPRGRADEVVIATAAEAPARCVEDLPYGCRIALTANHDVRLIGLRLLEPADLEPERIAWRPASSYAAVARLLLEGEADAGLFLATAYHGLSRLTRARLRPLVESALCDIGHVLLAHPRLGPQLPVLRDALLALGDAAHRDDQAVLDALGLEQGFEAMATEDAEFMIDLIDTLLD</sequence>
<evidence type="ECO:0000313" key="1">
    <source>
        <dbReference type="EMBL" id="PPU81085.1"/>
    </source>
</evidence>
<dbReference type="EMBL" id="MDEK01000015">
    <property type="protein sequence ID" value="PPU81085.1"/>
    <property type="molecule type" value="Genomic_DNA"/>
</dbReference>
<reference evidence="1 2" key="1">
    <citation type="submission" date="2016-08" db="EMBL/GenBank/DDBJ databases">
        <authorList>
            <person name="Seilhamer J.J."/>
        </authorList>
    </citation>
    <scope>NUCLEOTIDE SEQUENCE [LARGE SCALE GENOMIC DNA]</scope>
    <source>
        <strain evidence="1 2">CFBP4641</strain>
    </source>
</reference>
<accession>A0A2P5Z114</accession>
<dbReference type="Pfam" id="PF12974">
    <property type="entry name" value="Phosphonate-bd"/>
    <property type="match status" value="1"/>
</dbReference>
<dbReference type="Proteomes" id="UP000247346">
    <property type="component" value="Unassembled WGS sequence"/>
</dbReference>
<dbReference type="SUPFAM" id="SSF53850">
    <property type="entry name" value="Periplasmic binding protein-like II"/>
    <property type="match status" value="1"/>
</dbReference>
<comment type="caution">
    <text evidence="1">The sequence shown here is derived from an EMBL/GenBank/DDBJ whole genome shotgun (WGS) entry which is preliminary data.</text>
</comment>
<protein>
    <submittedName>
        <fullName evidence="1">Phosphate ABC transporter substrate-binding protein</fullName>
    </submittedName>
</protein>
<name>A0A2P5Z114_9XANT</name>
<gene>
    <name evidence="1" type="ORF">XsacCFBP4641_16050</name>
</gene>
<dbReference type="STRING" id="56458.SB85_07000"/>